<evidence type="ECO:0000256" key="3">
    <source>
        <dbReference type="ARBA" id="ARBA00022605"/>
    </source>
</evidence>
<reference evidence="11" key="2">
    <citation type="submission" date="2021-04" db="EMBL/GenBank/DDBJ databases">
        <title>Saccharothrix algeriensis WGS.</title>
        <authorList>
            <person name="Stuskova K."/>
            <person name="Hakalova E."/>
            <person name="Tebbal A.B."/>
            <person name="Eichmeier A."/>
        </authorList>
    </citation>
    <scope>NUCLEOTIDE SEQUENCE</scope>
    <source>
        <strain evidence="11">NRRL B-24137</strain>
    </source>
</reference>
<dbReference type="EC" id="1.13.11.54" evidence="9"/>
<feature type="binding site" evidence="9">
    <location>
        <position position="100"/>
    </location>
    <ligand>
        <name>Fe(2+)</name>
        <dbReference type="ChEBI" id="CHEBI:29033"/>
    </ligand>
</feature>
<keyword evidence="13" id="KW-1185">Reference proteome</keyword>
<evidence type="ECO:0000256" key="9">
    <source>
        <dbReference type="HAMAP-Rule" id="MF_01682"/>
    </source>
</evidence>
<dbReference type="GO" id="GO:0019284">
    <property type="term" value="P:L-methionine salvage from S-adenosylmethionine"/>
    <property type="evidence" value="ECO:0007669"/>
    <property type="project" value="InterPro"/>
</dbReference>
<feature type="site" description="Important to generate the dianion" evidence="9">
    <location>
        <position position="106"/>
    </location>
</feature>
<dbReference type="Proteomes" id="UP000671828">
    <property type="component" value="Chromosome"/>
</dbReference>
<keyword evidence="2 9" id="KW-0533">Nickel</keyword>
<dbReference type="RefSeq" id="WP_204842053.1">
    <property type="nucleotide sequence ID" value="NZ_JAFBCL010000001.1"/>
</dbReference>
<evidence type="ECO:0000256" key="7">
    <source>
        <dbReference type="ARBA" id="ARBA00023004"/>
    </source>
</evidence>
<organism evidence="11 12">
    <name type="scientific">Saccharothrix algeriensis</name>
    <dbReference type="NCBI Taxonomy" id="173560"/>
    <lineage>
        <taxon>Bacteria</taxon>
        <taxon>Bacillati</taxon>
        <taxon>Actinomycetota</taxon>
        <taxon>Actinomycetes</taxon>
        <taxon>Pseudonocardiales</taxon>
        <taxon>Pseudonocardiaceae</taxon>
        <taxon>Saccharothrix</taxon>
    </lineage>
</organism>
<protein>
    <recommendedName>
        <fullName evidence="9">Acireductone dioxygenase</fullName>
    </recommendedName>
    <alternativeName>
        <fullName evidence="9">1,2-dihydroxy-3-keto-5-methylthiopentene dioxygenase</fullName>
        <shortName evidence="9">DHK-MTPene dioxygenase</shortName>
    </alternativeName>
    <alternativeName>
        <fullName evidence="9">Acireductone dioxygenase (Fe(2+)-requiring)</fullName>
        <shortName evidence="9">ARD'</shortName>
        <shortName evidence="9">Fe-ARD</shortName>
        <ecNumber evidence="9">1.13.11.54</ecNumber>
    </alternativeName>
    <alternativeName>
        <fullName evidence="9">Acireductone dioxygenase (Ni(2+)-requiring)</fullName>
        <shortName evidence="9">ARD</shortName>
        <shortName evidence="9">Ni-ARD</shortName>
        <ecNumber evidence="9">1.13.11.53</ecNumber>
    </alternativeName>
</protein>
<dbReference type="InterPro" id="IPR004313">
    <property type="entry name" value="ARD"/>
</dbReference>
<comment type="similarity">
    <text evidence="9">Belongs to the acireductone dioxygenase (ARD) family.</text>
</comment>
<comment type="catalytic activity">
    <reaction evidence="9">
        <text>1,2-dihydroxy-5-(methylsulfanyl)pent-1-en-3-one + O2 = 3-(methylsulfanyl)propanoate + CO + formate + 2 H(+)</text>
        <dbReference type="Rhea" id="RHEA:14161"/>
        <dbReference type="ChEBI" id="CHEBI:15378"/>
        <dbReference type="ChEBI" id="CHEBI:15379"/>
        <dbReference type="ChEBI" id="CHEBI:15740"/>
        <dbReference type="ChEBI" id="CHEBI:17245"/>
        <dbReference type="ChEBI" id="CHEBI:49016"/>
        <dbReference type="ChEBI" id="CHEBI:49252"/>
        <dbReference type="EC" id="1.13.11.53"/>
    </reaction>
</comment>
<evidence type="ECO:0000313" key="10">
    <source>
        <dbReference type="EMBL" id="MBM7811188.1"/>
    </source>
</evidence>
<dbReference type="EC" id="1.13.11.53" evidence="9"/>
<dbReference type="CDD" id="cd02232">
    <property type="entry name" value="cupin_ARD"/>
    <property type="match status" value="1"/>
</dbReference>
<keyword evidence="5 9" id="KW-0223">Dioxygenase</keyword>
<feature type="binding site" evidence="9">
    <location>
        <position position="98"/>
    </location>
    <ligand>
        <name>Fe(2+)</name>
        <dbReference type="ChEBI" id="CHEBI:29033"/>
    </ligand>
</feature>
<feature type="binding site" evidence="9">
    <location>
        <position position="142"/>
    </location>
    <ligand>
        <name>Fe(2+)</name>
        <dbReference type="ChEBI" id="CHEBI:29033"/>
    </ligand>
</feature>
<evidence type="ECO:0000256" key="4">
    <source>
        <dbReference type="ARBA" id="ARBA00022723"/>
    </source>
</evidence>
<sequence length="187" mass="21103">MTLLTVWPDTEPDTVVVRTSDPVEIADVLGRLGVRYERWPVVPGVTRENALEVYREQVERVTRDEGYVLVDAMEMTPSDDPAWLESADAARRRFLAEHTHGDDEDRFFARGAGVFYLHIGDRVHAVLCEAGDLLSVPRNTTHWFDMGTRPDYVSIRFFHDDDGWVGDFTGSPIAGSFPTFDALMAGR</sequence>
<keyword evidence="8 9" id="KW-0486">Methionine biosynthesis</keyword>
<dbReference type="EMBL" id="JAFBCL010000001">
    <property type="protein sequence ID" value="MBM7811188.1"/>
    <property type="molecule type" value="Genomic_DNA"/>
</dbReference>
<feature type="binding site" evidence="9">
    <location>
        <position position="104"/>
    </location>
    <ligand>
        <name>Fe(2+)</name>
        <dbReference type="ChEBI" id="CHEBI:29033"/>
    </ligand>
</feature>
<evidence type="ECO:0000256" key="2">
    <source>
        <dbReference type="ARBA" id="ARBA00022596"/>
    </source>
</evidence>
<dbReference type="InterPro" id="IPR014710">
    <property type="entry name" value="RmlC-like_jellyroll"/>
</dbReference>
<comment type="catalytic activity">
    <reaction evidence="1 9">
        <text>1,2-dihydroxy-5-(methylsulfanyl)pent-1-en-3-one + O2 = 4-methylsulfanyl-2-oxobutanoate + formate + 2 H(+)</text>
        <dbReference type="Rhea" id="RHEA:24504"/>
        <dbReference type="ChEBI" id="CHEBI:15378"/>
        <dbReference type="ChEBI" id="CHEBI:15379"/>
        <dbReference type="ChEBI" id="CHEBI:15740"/>
        <dbReference type="ChEBI" id="CHEBI:16723"/>
        <dbReference type="ChEBI" id="CHEBI:49252"/>
        <dbReference type="EC" id="1.13.11.54"/>
    </reaction>
</comment>
<dbReference type="Pfam" id="PF03079">
    <property type="entry name" value="ARD"/>
    <property type="match status" value="1"/>
</dbReference>
<comment type="pathway">
    <text evidence="9">Amino-acid biosynthesis; L-methionine biosynthesis via salvage pathway; L-methionine from S-methyl-5-thio-alpha-D-ribose 1-phosphate: step 5/6.</text>
</comment>
<dbReference type="GO" id="GO:0010308">
    <property type="term" value="F:acireductone dioxygenase (Ni2+-requiring) activity"/>
    <property type="evidence" value="ECO:0007669"/>
    <property type="project" value="UniProtKB-UniRule"/>
</dbReference>
<feature type="binding site" evidence="9">
    <location>
        <position position="142"/>
    </location>
    <ligand>
        <name>Ni(2+)</name>
        <dbReference type="ChEBI" id="CHEBI:49786"/>
    </ligand>
</feature>
<keyword evidence="3 9" id="KW-0028">Amino-acid biosynthesis</keyword>
<dbReference type="GO" id="GO:0019509">
    <property type="term" value="P:L-methionine salvage from methylthioadenosine"/>
    <property type="evidence" value="ECO:0007669"/>
    <property type="project" value="UniProtKB-UniRule"/>
</dbReference>
<dbReference type="GO" id="GO:0016151">
    <property type="term" value="F:nickel cation binding"/>
    <property type="evidence" value="ECO:0007669"/>
    <property type="project" value="UniProtKB-UniRule"/>
</dbReference>
<evidence type="ECO:0000313" key="11">
    <source>
        <dbReference type="EMBL" id="QTR05106.1"/>
    </source>
</evidence>
<dbReference type="EMBL" id="CP072788">
    <property type="protein sequence ID" value="QTR05106.1"/>
    <property type="molecule type" value="Genomic_DNA"/>
</dbReference>
<accession>A0A8T8I2X5</accession>
<evidence type="ECO:0000256" key="8">
    <source>
        <dbReference type="ARBA" id="ARBA00023167"/>
    </source>
</evidence>
<feature type="site" description="May play a role in transmitting local conformational changes" evidence="9">
    <location>
        <position position="103"/>
    </location>
</feature>
<dbReference type="Gene3D" id="2.60.120.10">
    <property type="entry name" value="Jelly Rolls"/>
    <property type="match status" value="1"/>
</dbReference>
<proteinExistence type="inferred from homology"/>
<dbReference type="AlphaFoldDB" id="A0A8T8I2X5"/>
<dbReference type="PANTHER" id="PTHR23418">
    <property type="entry name" value="ACIREDUCTONE DIOXYGENASE"/>
    <property type="match status" value="1"/>
</dbReference>
<keyword evidence="6 9" id="KW-0560">Oxidoreductase</keyword>
<dbReference type="HAMAP" id="MF_01682">
    <property type="entry name" value="Salvage_MtnD"/>
    <property type="match status" value="1"/>
</dbReference>
<dbReference type="SUPFAM" id="SSF51182">
    <property type="entry name" value="RmlC-like cupins"/>
    <property type="match status" value="1"/>
</dbReference>
<evidence type="ECO:0000256" key="1">
    <source>
        <dbReference type="ARBA" id="ARBA00000428"/>
    </source>
</evidence>
<dbReference type="GO" id="GO:0005506">
    <property type="term" value="F:iron ion binding"/>
    <property type="evidence" value="ECO:0007669"/>
    <property type="project" value="UniProtKB-UniRule"/>
</dbReference>
<name>A0A8T8I2X5_9PSEU</name>
<evidence type="ECO:0000313" key="12">
    <source>
        <dbReference type="Proteomes" id="UP000671828"/>
    </source>
</evidence>
<keyword evidence="7 9" id="KW-0408">Iron</keyword>
<comment type="subunit">
    <text evidence="9">Monomer.</text>
</comment>
<feature type="binding site" evidence="9">
    <location>
        <position position="98"/>
    </location>
    <ligand>
        <name>Ni(2+)</name>
        <dbReference type="ChEBI" id="CHEBI:49786"/>
    </ligand>
</feature>
<dbReference type="GO" id="GO:0010309">
    <property type="term" value="F:acireductone dioxygenase [iron(II)-requiring] activity"/>
    <property type="evidence" value="ECO:0007669"/>
    <property type="project" value="UniProtKB-UniRule"/>
</dbReference>
<comment type="cofactor">
    <cofactor evidence="9">
        <name>Fe(2+)</name>
        <dbReference type="ChEBI" id="CHEBI:29033"/>
    </cofactor>
    <text evidence="9">Binds 1 Fe(2+) cation per monomer.</text>
</comment>
<gene>
    <name evidence="9" type="primary">mtnD</name>
    <name evidence="11" type="ORF">J7S33_10575</name>
    <name evidence="10" type="ORF">JOE68_002053</name>
</gene>
<dbReference type="PANTHER" id="PTHR23418:SF0">
    <property type="entry name" value="ACIREDUCTONE DIOXYGENASE"/>
    <property type="match status" value="1"/>
</dbReference>
<evidence type="ECO:0000256" key="5">
    <source>
        <dbReference type="ARBA" id="ARBA00022964"/>
    </source>
</evidence>
<reference evidence="10 13" key="1">
    <citation type="submission" date="2021-01" db="EMBL/GenBank/DDBJ databases">
        <title>Sequencing the genomes of 1000 actinobacteria strains.</title>
        <authorList>
            <person name="Klenk H.-P."/>
        </authorList>
    </citation>
    <scope>NUCLEOTIDE SEQUENCE [LARGE SCALE GENOMIC DNA]</scope>
    <source>
        <strain evidence="10 13">DSM 44581</strain>
    </source>
</reference>
<comment type="function">
    <text evidence="9">Catalyzes 2 different reactions between oxygene and the acireductone 1,2-dihydroxy-3-keto-5-methylthiopentene (DHK-MTPene) depending upon the metal bound in the active site. Fe-containing acireductone dioxygenase (Fe-ARD) produces formate and 2-keto-4-methylthiobutyrate (KMTB), the alpha-ketoacid precursor of methionine in the methionine recycle pathway. Ni-containing acireductone dioxygenase (Ni-ARD) produces methylthiopropionate, carbon monoxide and formate, and does not lie on the methionine recycle pathway.</text>
</comment>
<keyword evidence="4 9" id="KW-0479">Metal-binding</keyword>
<feature type="binding site" evidence="9">
    <location>
        <position position="100"/>
    </location>
    <ligand>
        <name>Ni(2+)</name>
        <dbReference type="ChEBI" id="CHEBI:49786"/>
    </ligand>
</feature>
<evidence type="ECO:0000256" key="6">
    <source>
        <dbReference type="ARBA" id="ARBA00023002"/>
    </source>
</evidence>
<dbReference type="InterPro" id="IPR011051">
    <property type="entry name" value="RmlC_Cupin_sf"/>
</dbReference>
<dbReference type="InterPro" id="IPR023956">
    <property type="entry name" value="ARD_bac"/>
</dbReference>
<feature type="binding site" evidence="9">
    <location>
        <position position="104"/>
    </location>
    <ligand>
        <name>Ni(2+)</name>
        <dbReference type="ChEBI" id="CHEBI:49786"/>
    </ligand>
</feature>
<dbReference type="Proteomes" id="UP001195724">
    <property type="component" value="Unassembled WGS sequence"/>
</dbReference>
<comment type="cofactor">
    <cofactor evidence="9">
        <name>Ni(2+)</name>
        <dbReference type="ChEBI" id="CHEBI:49786"/>
    </cofactor>
    <text evidence="9">Binds 1 nickel ion per monomer.</text>
</comment>
<feature type="site" description="May play a role in metal incorporation in vivo" evidence="9">
    <location>
        <position position="97"/>
    </location>
</feature>
<evidence type="ECO:0000313" key="13">
    <source>
        <dbReference type="Proteomes" id="UP001195724"/>
    </source>
</evidence>